<dbReference type="WBParaSite" id="jg9591">
    <property type="protein sequence ID" value="jg9591"/>
    <property type="gene ID" value="jg9591"/>
</dbReference>
<protein>
    <submittedName>
        <fullName evidence="2">Uncharacterized protein</fullName>
    </submittedName>
</protein>
<keyword evidence="1" id="KW-1185">Reference proteome</keyword>
<evidence type="ECO:0000313" key="2">
    <source>
        <dbReference type="WBParaSite" id="jg9591"/>
    </source>
</evidence>
<proteinExistence type="predicted"/>
<sequence length="179" mass="19406">MDYDAGSHKSFHVIRAVLVAKARRLKSMMRNAVVEKAAGELFSARRREGLHRVFELSKIPSNYHVSLHQSILSPNRSCLVPLAASSPFPHRVELPVVSNQSGGGIFFARSGRINLSPGAAVNLYDPPHGAAGRVSELVRRISGNRDHHALGDLSAPLLLFVVEAWSLVDSLTGAATQLK</sequence>
<organism evidence="1 2">
    <name type="scientific">Ditylenchus dipsaci</name>
    <dbReference type="NCBI Taxonomy" id="166011"/>
    <lineage>
        <taxon>Eukaryota</taxon>
        <taxon>Metazoa</taxon>
        <taxon>Ecdysozoa</taxon>
        <taxon>Nematoda</taxon>
        <taxon>Chromadorea</taxon>
        <taxon>Rhabditida</taxon>
        <taxon>Tylenchina</taxon>
        <taxon>Tylenchomorpha</taxon>
        <taxon>Sphaerularioidea</taxon>
        <taxon>Anguinidae</taxon>
        <taxon>Anguininae</taxon>
        <taxon>Ditylenchus</taxon>
    </lineage>
</organism>
<dbReference type="Proteomes" id="UP000887574">
    <property type="component" value="Unplaced"/>
</dbReference>
<evidence type="ECO:0000313" key="1">
    <source>
        <dbReference type="Proteomes" id="UP000887574"/>
    </source>
</evidence>
<dbReference type="AlphaFoldDB" id="A0A915EUA2"/>
<accession>A0A915EUA2</accession>
<reference evidence="2" key="1">
    <citation type="submission" date="2022-11" db="UniProtKB">
        <authorList>
            <consortium name="WormBaseParasite"/>
        </authorList>
    </citation>
    <scope>IDENTIFICATION</scope>
</reference>
<name>A0A915EUA2_9BILA</name>